<keyword evidence="2" id="KW-0805">Transcription regulation</keyword>
<dbReference type="Gene3D" id="1.10.10.10">
    <property type="entry name" value="Winged helix-like DNA-binding domain superfamily/Winged helix DNA-binding domain"/>
    <property type="match status" value="1"/>
</dbReference>
<dbReference type="RefSeq" id="WP_126108531.1">
    <property type="nucleotide sequence ID" value="NZ_CP034465.1"/>
</dbReference>
<dbReference type="NCBIfam" id="TIGR02698">
    <property type="entry name" value="CopY_TcrY"/>
    <property type="match status" value="1"/>
</dbReference>
<evidence type="ECO:0000256" key="3">
    <source>
        <dbReference type="ARBA" id="ARBA00023125"/>
    </source>
</evidence>
<dbReference type="InterPro" id="IPR036388">
    <property type="entry name" value="WH-like_DNA-bd_sf"/>
</dbReference>
<dbReference type="Pfam" id="PF03965">
    <property type="entry name" value="Penicillinase_R"/>
    <property type="match status" value="1"/>
</dbReference>
<keyword evidence="6" id="KW-1185">Reference proteome</keyword>
<sequence>MQAAIDSKITDAEWEVMRVIWTNQPITSKFISEVLVDKMNWKPATIKTLIGRLVEKGFVSTEQEGNRYLYSATKTESESIHKMTKEVIDHVCATKVGSVLADLIEQSLLSKDDVKRLEEVIQSKKADAVEAVPCNCVPGQCDC</sequence>
<dbReference type="InterPro" id="IPR005650">
    <property type="entry name" value="BlaI_family"/>
</dbReference>
<dbReference type="GO" id="GO:0045892">
    <property type="term" value="P:negative regulation of DNA-templated transcription"/>
    <property type="evidence" value="ECO:0007669"/>
    <property type="project" value="InterPro"/>
</dbReference>
<dbReference type="OrthoDB" id="1849040at2"/>
<evidence type="ECO:0000313" key="5">
    <source>
        <dbReference type="EMBL" id="AZP03440.1"/>
    </source>
</evidence>
<dbReference type="InterPro" id="IPR036390">
    <property type="entry name" value="WH_DNA-bd_sf"/>
</dbReference>
<evidence type="ECO:0000256" key="2">
    <source>
        <dbReference type="ARBA" id="ARBA00023015"/>
    </source>
</evidence>
<keyword evidence="3" id="KW-0238">DNA-binding</keyword>
<comment type="similarity">
    <text evidence="1">Belongs to the BlaI transcriptional regulatory family.</text>
</comment>
<dbReference type="Proteomes" id="UP000273326">
    <property type="component" value="Chromosome"/>
</dbReference>
<dbReference type="PIRSF" id="PIRSF019455">
    <property type="entry name" value="CopR_AtkY"/>
    <property type="match status" value="1"/>
</dbReference>
<dbReference type="AlphaFoldDB" id="A0A3Q9BIZ2"/>
<dbReference type="InterPro" id="IPR014071">
    <property type="entry name" value="Cu_transp_CopY/TcrY"/>
</dbReference>
<organism evidence="5 6">
    <name type="scientific">Jeotgalibaca ciconiae</name>
    <dbReference type="NCBI Taxonomy" id="2496265"/>
    <lineage>
        <taxon>Bacteria</taxon>
        <taxon>Bacillati</taxon>
        <taxon>Bacillota</taxon>
        <taxon>Bacilli</taxon>
        <taxon>Lactobacillales</taxon>
        <taxon>Carnobacteriaceae</taxon>
        <taxon>Jeotgalibaca</taxon>
    </lineage>
</organism>
<dbReference type="GO" id="GO:0003677">
    <property type="term" value="F:DNA binding"/>
    <property type="evidence" value="ECO:0007669"/>
    <property type="project" value="UniProtKB-KW"/>
</dbReference>
<dbReference type="KEGG" id="jeh:EJN90_01460"/>
<evidence type="ECO:0000256" key="1">
    <source>
        <dbReference type="ARBA" id="ARBA00011046"/>
    </source>
</evidence>
<accession>A0A3Q9BIZ2</accession>
<gene>
    <name evidence="5" type="ORF">EJN90_01460</name>
</gene>
<dbReference type="SUPFAM" id="SSF46785">
    <property type="entry name" value="Winged helix' DNA-binding domain"/>
    <property type="match status" value="1"/>
</dbReference>
<evidence type="ECO:0000313" key="6">
    <source>
        <dbReference type="Proteomes" id="UP000273326"/>
    </source>
</evidence>
<evidence type="ECO:0000256" key="4">
    <source>
        <dbReference type="ARBA" id="ARBA00023163"/>
    </source>
</evidence>
<dbReference type="EMBL" id="CP034465">
    <property type="protein sequence ID" value="AZP03440.1"/>
    <property type="molecule type" value="Genomic_DNA"/>
</dbReference>
<proteinExistence type="inferred from homology"/>
<name>A0A3Q9BIZ2_9LACT</name>
<protein>
    <submittedName>
        <fullName evidence="5">CopY/TcrY family copper transport repressor</fullName>
    </submittedName>
</protein>
<reference evidence="6" key="1">
    <citation type="submission" date="2018-12" db="EMBL/GenBank/DDBJ databases">
        <title>Complete genome sequencing of Jeotgalibaca sp. H21T32.</title>
        <authorList>
            <person name="Bae J.-W."/>
            <person name="Lee S.-Y."/>
        </authorList>
    </citation>
    <scope>NUCLEOTIDE SEQUENCE [LARGE SCALE GENOMIC DNA]</scope>
    <source>
        <strain evidence="6">H21T32</strain>
    </source>
</reference>
<keyword evidence="4" id="KW-0804">Transcription</keyword>